<dbReference type="PANTHER" id="PTHR22916">
    <property type="entry name" value="GLYCOSYLTRANSFERASE"/>
    <property type="match status" value="1"/>
</dbReference>
<dbReference type="InterPro" id="IPR029044">
    <property type="entry name" value="Nucleotide-diphossugar_trans"/>
</dbReference>
<keyword evidence="3" id="KW-1185">Reference proteome</keyword>
<accession>A0ABS3M400</accession>
<dbReference type="PANTHER" id="PTHR22916:SF3">
    <property type="entry name" value="UDP-GLCNAC:BETAGAL BETA-1,3-N-ACETYLGLUCOSAMINYLTRANSFERASE-LIKE PROTEIN 1"/>
    <property type="match status" value="1"/>
</dbReference>
<protein>
    <submittedName>
        <fullName evidence="2">Glycosyltransferase</fullName>
    </submittedName>
</protein>
<dbReference type="RefSeq" id="WP_107581033.1">
    <property type="nucleotide sequence ID" value="NZ_JAERMS010000006.1"/>
</dbReference>
<dbReference type="InterPro" id="IPR001173">
    <property type="entry name" value="Glyco_trans_2-like"/>
</dbReference>
<dbReference type="Proteomes" id="UP000664265">
    <property type="component" value="Unassembled WGS sequence"/>
</dbReference>
<dbReference type="Gene3D" id="3.90.550.10">
    <property type="entry name" value="Spore Coat Polysaccharide Biosynthesis Protein SpsA, Chain A"/>
    <property type="match status" value="1"/>
</dbReference>
<proteinExistence type="predicted"/>
<dbReference type="SUPFAM" id="SSF53448">
    <property type="entry name" value="Nucleotide-diphospho-sugar transferases"/>
    <property type="match status" value="1"/>
</dbReference>
<dbReference type="EMBL" id="JAERMS010000006">
    <property type="protein sequence ID" value="MBO1362879.1"/>
    <property type="molecule type" value="Genomic_DNA"/>
</dbReference>
<comment type="caution">
    <text evidence="2">The sequence shown here is derived from an EMBL/GenBank/DDBJ whole genome shotgun (WGS) entry which is preliminary data.</text>
</comment>
<gene>
    <name evidence="2" type="ORF">JHU38_03655</name>
</gene>
<reference evidence="2 3" key="1">
    <citation type="submission" date="2021-01" db="EMBL/GenBank/DDBJ databases">
        <title>Prevotella A2931 sp. nov.</title>
        <authorList>
            <person name="Buhl M."/>
            <person name="Oberhettinger P."/>
        </authorList>
    </citation>
    <scope>NUCLEOTIDE SEQUENCE [LARGE SCALE GENOMIC DNA]</scope>
    <source>
        <strain evidence="2 3">A2931</strain>
    </source>
</reference>
<evidence type="ECO:0000313" key="2">
    <source>
        <dbReference type="EMBL" id="MBO1362879.1"/>
    </source>
</evidence>
<organism evidence="2 3">
    <name type="scientific">Prevotella illustrans</name>
    <dbReference type="NCBI Taxonomy" id="2800387"/>
    <lineage>
        <taxon>Bacteria</taxon>
        <taxon>Pseudomonadati</taxon>
        <taxon>Bacteroidota</taxon>
        <taxon>Bacteroidia</taxon>
        <taxon>Bacteroidales</taxon>
        <taxon>Prevotellaceae</taxon>
        <taxon>Prevotella</taxon>
    </lineage>
</organism>
<evidence type="ECO:0000259" key="1">
    <source>
        <dbReference type="Pfam" id="PF00535"/>
    </source>
</evidence>
<name>A0ABS3M400_9BACT</name>
<dbReference type="CDD" id="cd06433">
    <property type="entry name" value="GT_2_WfgS_like"/>
    <property type="match status" value="1"/>
</dbReference>
<feature type="domain" description="Glycosyltransferase 2-like" evidence="1">
    <location>
        <begin position="3"/>
        <end position="110"/>
    </location>
</feature>
<evidence type="ECO:0000313" key="3">
    <source>
        <dbReference type="Proteomes" id="UP000664265"/>
    </source>
</evidence>
<sequence>MISVITVCYNSSKTISRTFESLLNQSNKDFEYIVIDGASTDGTIDIIKRYLPKFKDANIRLQWVSEPDHGIYNAMNKGIKKASGNIIGILNSDDQYFPWTIETISQISIKYPDYDIYHGLLKHISNQKTTRITGTSSENLYKGMIEHPTCFVRKKTYEELGAFDEKYTYVADYDLMLRYKKANKKFYFIEKILATFDEGGGGNSRASRLEALTLQRKYNLISREKAFIKRVREYMKQ</sequence>
<dbReference type="Pfam" id="PF00535">
    <property type="entry name" value="Glycos_transf_2"/>
    <property type="match status" value="1"/>
</dbReference>